<dbReference type="RefSeq" id="WP_188769843.1">
    <property type="nucleotide sequence ID" value="NZ_BMKK01000012.1"/>
</dbReference>
<name>A0A916Z692_9BACT</name>
<dbReference type="AlphaFoldDB" id="A0A916Z692"/>
<gene>
    <name evidence="1" type="ORF">GCM10011514_45870</name>
</gene>
<evidence type="ECO:0008006" key="3">
    <source>
        <dbReference type="Google" id="ProtNLM"/>
    </source>
</evidence>
<organism evidence="1 2">
    <name type="scientific">Emticicia aquatilis</name>
    <dbReference type="NCBI Taxonomy" id="1537369"/>
    <lineage>
        <taxon>Bacteria</taxon>
        <taxon>Pseudomonadati</taxon>
        <taxon>Bacteroidota</taxon>
        <taxon>Cytophagia</taxon>
        <taxon>Cytophagales</taxon>
        <taxon>Leadbetterellaceae</taxon>
        <taxon>Emticicia</taxon>
    </lineage>
</organism>
<proteinExistence type="predicted"/>
<evidence type="ECO:0000313" key="1">
    <source>
        <dbReference type="EMBL" id="GGD76787.1"/>
    </source>
</evidence>
<reference evidence="1" key="2">
    <citation type="submission" date="2020-09" db="EMBL/GenBank/DDBJ databases">
        <authorList>
            <person name="Sun Q."/>
            <person name="Zhou Y."/>
        </authorList>
    </citation>
    <scope>NUCLEOTIDE SEQUENCE</scope>
    <source>
        <strain evidence="1">CGMCC 1.15958</strain>
    </source>
</reference>
<protein>
    <recommendedName>
        <fullName evidence="3">Prevent-host-death protein</fullName>
    </recommendedName>
</protein>
<comment type="caution">
    <text evidence="1">The sequence shown here is derived from an EMBL/GenBank/DDBJ whole genome shotgun (WGS) entry which is preliminary data.</text>
</comment>
<keyword evidence="2" id="KW-1185">Reference proteome</keyword>
<dbReference type="Proteomes" id="UP000609064">
    <property type="component" value="Unassembled WGS sequence"/>
</dbReference>
<reference evidence="1" key="1">
    <citation type="journal article" date="2014" name="Int. J. Syst. Evol. Microbiol.">
        <title>Complete genome sequence of Corynebacterium casei LMG S-19264T (=DSM 44701T), isolated from a smear-ripened cheese.</title>
        <authorList>
            <consortium name="US DOE Joint Genome Institute (JGI-PGF)"/>
            <person name="Walter F."/>
            <person name="Albersmeier A."/>
            <person name="Kalinowski J."/>
            <person name="Ruckert C."/>
        </authorList>
    </citation>
    <scope>NUCLEOTIDE SEQUENCE</scope>
    <source>
        <strain evidence="1">CGMCC 1.15958</strain>
    </source>
</reference>
<sequence length="79" mass="9070">MDLQYLSDTEGNHTAVVIPIEEWNMIVAKHQDLKSLENPKKPSKKLKPSSFRGAISQKTADDLLLYSEKARTEWERNIS</sequence>
<evidence type="ECO:0000313" key="2">
    <source>
        <dbReference type="Proteomes" id="UP000609064"/>
    </source>
</evidence>
<dbReference type="EMBL" id="BMKK01000012">
    <property type="protein sequence ID" value="GGD76787.1"/>
    <property type="molecule type" value="Genomic_DNA"/>
</dbReference>
<accession>A0A916Z692</accession>